<dbReference type="AlphaFoldDB" id="A0A7R6D8C1"/>
<name>A0A7R6D8C1_9CRUS</name>
<evidence type="ECO:0000256" key="4">
    <source>
        <dbReference type="ARBA" id="ARBA00022692"/>
    </source>
</evidence>
<dbReference type="PANTHER" id="PTHR42829">
    <property type="entry name" value="NADH-UBIQUINONE OXIDOREDUCTASE CHAIN 5"/>
    <property type="match status" value="1"/>
</dbReference>
<keyword evidence="4 9" id="KW-0812">Transmembrane</keyword>
<dbReference type="GO" id="GO:0015990">
    <property type="term" value="P:electron transport coupled proton transport"/>
    <property type="evidence" value="ECO:0007669"/>
    <property type="project" value="TreeGrafter"/>
</dbReference>
<feature type="transmembrane region" description="Helical" evidence="9">
    <location>
        <begin position="332"/>
        <end position="351"/>
    </location>
</feature>
<protein>
    <recommendedName>
        <fullName evidence="3">NADH:ubiquinone reductase (H(+)-translocating)</fullName>
        <ecNumber evidence="3">7.1.1.2</ecNumber>
    </recommendedName>
    <alternativeName>
        <fullName evidence="7">NADH dehydrogenase subunit 5</fullName>
    </alternativeName>
</protein>
<dbReference type="GO" id="GO:0042773">
    <property type="term" value="P:ATP synthesis coupled electron transport"/>
    <property type="evidence" value="ECO:0007669"/>
    <property type="project" value="InterPro"/>
</dbReference>
<evidence type="ECO:0000256" key="7">
    <source>
        <dbReference type="ARBA" id="ARBA00031027"/>
    </source>
</evidence>
<feature type="transmembrane region" description="Helical" evidence="9">
    <location>
        <begin position="51"/>
        <end position="78"/>
    </location>
</feature>
<feature type="domain" description="NADH:quinone oxidoreductase/Mrp antiporter transmembrane" evidence="10">
    <location>
        <begin position="107"/>
        <end position="378"/>
    </location>
</feature>
<dbReference type="EMBL" id="KY310670">
    <property type="protein sequence ID" value="ASV72586.1"/>
    <property type="molecule type" value="Genomic_DNA"/>
</dbReference>
<evidence type="ECO:0000256" key="1">
    <source>
        <dbReference type="ARBA" id="ARBA00003257"/>
    </source>
</evidence>
<dbReference type="EC" id="7.1.1.2" evidence="3"/>
<dbReference type="GO" id="GO:0008137">
    <property type="term" value="F:NADH dehydrogenase (ubiquinone) activity"/>
    <property type="evidence" value="ECO:0007669"/>
    <property type="project" value="UniProtKB-EC"/>
</dbReference>
<dbReference type="InterPro" id="IPR003945">
    <property type="entry name" value="NU5C-like"/>
</dbReference>
<organism evidence="11">
    <name type="scientific">Arisubathynella cheongmiensis</name>
    <dbReference type="NCBI Taxonomy" id="2025387"/>
    <lineage>
        <taxon>Eukaryota</taxon>
        <taxon>Metazoa</taxon>
        <taxon>Ecdysozoa</taxon>
        <taxon>Arthropoda</taxon>
        <taxon>Crustacea</taxon>
        <taxon>Multicrustacea</taxon>
        <taxon>Malacostraca</taxon>
        <taxon>Eumalacostraca</taxon>
        <taxon>Syncarida</taxon>
        <taxon>Bathynellacea</taxon>
        <taxon>Parabathynellidae</taxon>
        <taxon>Arisubathynella</taxon>
    </lineage>
</organism>
<feature type="transmembrane region" description="Helical" evidence="9">
    <location>
        <begin position="169"/>
        <end position="188"/>
    </location>
</feature>
<feature type="transmembrane region" description="Helical" evidence="9">
    <location>
        <begin position="6"/>
        <end position="30"/>
    </location>
</feature>
<feature type="transmembrane region" description="Helical" evidence="9">
    <location>
        <begin position="233"/>
        <end position="254"/>
    </location>
</feature>
<feature type="transmembrane region" description="Helical" evidence="9">
    <location>
        <begin position="90"/>
        <end position="117"/>
    </location>
</feature>
<evidence type="ECO:0000256" key="9">
    <source>
        <dbReference type="SAM" id="Phobius"/>
    </source>
</evidence>
<reference evidence="11" key="1">
    <citation type="submission" date="2016-12" db="EMBL/GenBank/DDBJ databases">
        <title>A first mitochondrial genomes of three bathynellaceans (Malacostraca: Syncarida: Bathynellacea), and their phylogenetic position in Malacostraca.</title>
        <authorList>
            <person name="Song J.-H."/>
            <person name="Cho J.-L."/>
            <person name="Min G.-S."/>
        </authorList>
    </citation>
    <scope>NUCLEOTIDE SEQUENCE</scope>
    <source>
        <strain evidence="11">B</strain>
    </source>
</reference>
<feature type="transmembrane region" description="Helical" evidence="9">
    <location>
        <begin position="291"/>
        <end position="312"/>
    </location>
</feature>
<feature type="transmembrane region" description="Helical" evidence="9">
    <location>
        <begin position="137"/>
        <end position="163"/>
    </location>
</feature>
<evidence type="ECO:0000313" key="11">
    <source>
        <dbReference type="EMBL" id="ASV72586.1"/>
    </source>
</evidence>
<keyword evidence="6 9" id="KW-0472">Membrane</keyword>
<feature type="transmembrane region" description="Helical" evidence="9">
    <location>
        <begin position="209"/>
        <end position="227"/>
    </location>
</feature>
<evidence type="ECO:0000259" key="10">
    <source>
        <dbReference type="Pfam" id="PF00361"/>
    </source>
</evidence>
<dbReference type="Pfam" id="PF00361">
    <property type="entry name" value="Proton_antipo_M"/>
    <property type="match status" value="1"/>
</dbReference>
<dbReference type="GO" id="GO:0003954">
    <property type="term" value="F:NADH dehydrogenase activity"/>
    <property type="evidence" value="ECO:0007669"/>
    <property type="project" value="TreeGrafter"/>
</dbReference>
<dbReference type="PANTHER" id="PTHR42829:SF2">
    <property type="entry name" value="NADH-UBIQUINONE OXIDOREDUCTASE CHAIN 5"/>
    <property type="match status" value="1"/>
</dbReference>
<geneLocation type="mitochondrion" evidence="11"/>
<feature type="transmembrane region" description="Helical" evidence="9">
    <location>
        <begin position="410"/>
        <end position="431"/>
    </location>
</feature>
<proteinExistence type="predicted"/>
<keyword evidence="11" id="KW-0496">Mitochondrion</keyword>
<feature type="transmembrane region" description="Helical" evidence="9">
    <location>
        <begin position="371"/>
        <end position="389"/>
    </location>
</feature>
<dbReference type="InterPro" id="IPR001750">
    <property type="entry name" value="ND/Mrp_TM"/>
</dbReference>
<dbReference type="GO" id="GO:0016020">
    <property type="term" value="C:membrane"/>
    <property type="evidence" value="ECO:0007669"/>
    <property type="project" value="UniProtKB-SubCell"/>
</dbReference>
<feature type="transmembrane region" description="Helical" evidence="9">
    <location>
        <begin position="530"/>
        <end position="551"/>
    </location>
</feature>
<evidence type="ECO:0000256" key="2">
    <source>
        <dbReference type="ARBA" id="ARBA00004141"/>
    </source>
</evidence>
<keyword evidence="5 9" id="KW-1133">Transmembrane helix</keyword>
<gene>
    <name evidence="11" type="primary">nad5</name>
</gene>
<sequence length="552" mass="64071">MLKYNFLNTLWMMLMSNFLFMFLLYNYMYINNLNIMLEWKFLITYMINFKFVLILDFISLMFMITILWISSLIMLYSMEYMIVDILKHRFFYMIFMFVLSMMLLVLSPNLLSILLGWDGLGLTSFMLVIHYQNDKSLNAGILTILSNRVGDVTLLLSISIIFVNNIQDFYHTYNLIILSIMLMLSGMTKSAQIPFSAWLPAAMAAPTPVSALVHSSTLVTAGVYLLIRFYSFILNYFIMLLLLSLSLYTMLLAGLSAITEFDLKKIVALSTLSQLGLMMLSISQGNLMFTFYHLVMHAFFKSMLFMCSGYLIHINNSVQDVRLMGKTSLINCFIVILLNVSNLSLMAVPFSSGFFSKHSLVNFTLSLNLNLIYLVLFSISFILTSWYSVRLTYYSVFKMFSSMALSDLEAINMMIKSILIHFFMVLFSGIIFSNHMENLINFYYTGGLDKFIGLIFIIGFIIFFVNMNLKGVYFFYTSKMWYLTKLSTLSFSWLSTKMSILSSYYELLWMEYKNTGIYKSINMMSSMMSFMQLTEMKFILTTMMVGTMMMFI</sequence>
<evidence type="ECO:0000256" key="6">
    <source>
        <dbReference type="ARBA" id="ARBA00023136"/>
    </source>
</evidence>
<evidence type="ECO:0000256" key="5">
    <source>
        <dbReference type="ARBA" id="ARBA00022989"/>
    </source>
</evidence>
<comment type="catalytic activity">
    <reaction evidence="8">
        <text>a ubiquinone + NADH + 5 H(+)(in) = a ubiquinol + NAD(+) + 4 H(+)(out)</text>
        <dbReference type="Rhea" id="RHEA:29091"/>
        <dbReference type="Rhea" id="RHEA-COMP:9565"/>
        <dbReference type="Rhea" id="RHEA-COMP:9566"/>
        <dbReference type="ChEBI" id="CHEBI:15378"/>
        <dbReference type="ChEBI" id="CHEBI:16389"/>
        <dbReference type="ChEBI" id="CHEBI:17976"/>
        <dbReference type="ChEBI" id="CHEBI:57540"/>
        <dbReference type="ChEBI" id="CHEBI:57945"/>
        <dbReference type="EC" id="7.1.1.2"/>
    </reaction>
</comment>
<evidence type="ECO:0000256" key="3">
    <source>
        <dbReference type="ARBA" id="ARBA00012944"/>
    </source>
</evidence>
<comment type="function">
    <text evidence="1">Core subunit of the mitochondrial membrane respiratory chain NADH dehydrogenase (Complex I) that is believed to belong to the minimal assembly required for catalysis. Complex I functions in the transfer of electrons from NADH to the respiratory chain. The immediate electron acceptor for the enzyme is believed to be ubiquinone.</text>
</comment>
<feature type="transmembrane region" description="Helical" evidence="9">
    <location>
        <begin position="451"/>
        <end position="476"/>
    </location>
</feature>
<dbReference type="PRINTS" id="PR01434">
    <property type="entry name" value="NADHDHGNASE5"/>
</dbReference>
<evidence type="ECO:0000256" key="8">
    <source>
        <dbReference type="ARBA" id="ARBA00049551"/>
    </source>
</evidence>
<accession>A0A7R6D8C1</accession>
<comment type="subcellular location">
    <subcellularLocation>
        <location evidence="2">Membrane</location>
        <topology evidence="2">Multi-pass membrane protein</topology>
    </subcellularLocation>
</comment>